<protein>
    <submittedName>
        <fullName evidence="1">Uncharacterized protein</fullName>
    </submittedName>
</protein>
<organism evidence="1 2">
    <name type="scientific">Anabaenopsis circularis NIES-21</name>
    <dbReference type="NCBI Taxonomy" id="1085406"/>
    <lineage>
        <taxon>Bacteria</taxon>
        <taxon>Bacillati</taxon>
        <taxon>Cyanobacteriota</taxon>
        <taxon>Cyanophyceae</taxon>
        <taxon>Nostocales</taxon>
        <taxon>Nodulariaceae</taxon>
        <taxon>Anabaenopsis</taxon>
    </lineage>
</organism>
<accession>A0A1Z4GB95</accession>
<dbReference type="Proteomes" id="UP000218287">
    <property type="component" value="Chromosome"/>
</dbReference>
<keyword evidence="2" id="KW-1185">Reference proteome</keyword>
<dbReference type="EMBL" id="AP018174">
    <property type="protein sequence ID" value="BAY14608.1"/>
    <property type="molecule type" value="Genomic_DNA"/>
</dbReference>
<evidence type="ECO:0000313" key="2">
    <source>
        <dbReference type="Proteomes" id="UP000218287"/>
    </source>
</evidence>
<proteinExistence type="predicted"/>
<evidence type="ECO:0000313" key="1">
    <source>
        <dbReference type="EMBL" id="BAY14608.1"/>
    </source>
</evidence>
<dbReference type="AlphaFoldDB" id="A0A1Z4GB95"/>
<gene>
    <name evidence="1" type="ORF">NIES21_03650</name>
</gene>
<name>A0A1Z4GB95_9CYAN</name>
<reference evidence="1 2" key="1">
    <citation type="submission" date="2017-06" db="EMBL/GenBank/DDBJ databases">
        <title>Genome sequencing of cyanobaciteial culture collection at National Institute for Environmental Studies (NIES).</title>
        <authorList>
            <person name="Hirose Y."/>
            <person name="Shimura Y."/>
            <person name="Fujisawa T."/>
            <person name="Nakamura Y."/>
            <person name="Kawachi M."/>
        </authorList>
    </citation>
    <scope>NUCLEOTIDE SEQUENCE [LARGE SCALE GENOMIC DNA]</scope>
    <source>
        <strain evidence="1 2">NIES-21</strain>
    </source>
</reference>
<sequence>MISEYNEVLQSMTFSDVVEVIKSLSVDEKLELQLLLQQYLREERREEIYDNFQSAKMEQQKGELKFSSNIDELRQLIEE</sequence>